<evidence type="ECO:0000259" key="10">
    <source>
        <dbReference type="PROSITE" id="PS51328"/>
    </source>
</evidence>
<evidence type="ECO:0000256" key="3">
    <source>
        <dbReference type="ARBA" id="ARBA00022729"/>
    </source>
</evidence>
<dbReference type="GO" id="GO:0006888">
    <property type="term" value="P:endoplasmic reticulum to Golgi vesicle-mediated transport"/>
    <property type="evidence" value="ECO:0007669"/>
    <property type="project" value="TreeGrafter"/>
</dbReference>
<feature type="chain" id="PRO_5004581042" description="L-type lectin-like domain-containing protein" evidence="9">
    <location>
        <begin position="22"/>
        <end position="526"/>
    </location>
</feature>
<evidence type="ECO:0000256" key="8">
    <source>
        <dbReference type="SAM" id="Phobius"/>
    </source>
</evidence>
<evidence type="ECO:0000256" key="7">
    <source>
        <dbReference type="ARBA" id="ARBA00023157"/>
    </source>
</evidence>
<keyword evidence="7" id="KW-1015">Disulfide bond</keyword>
<dbReference type="GO" id="GO:0033116">
    <property type="term" value="C:endoplasmic reticulum-Golgi intermediate compartment membrane"/>
    <property type="evidence" value="ECO:0007669"/>
    <property type="project" value="UniProtKB-SubCell"/>
</dbReference>
<dbReference type="OrthoDB" id="10265193at2759"/>
<keyword evidence="3 9" id="KW-0732">Signal</keyword>
<dbReference type="SUPFAM" id="SSF49899">
    <property type="entry name" value="Concanavalin A-like lectins/glucanases"/>
    <property type="match status" value="1"/>
</dbReference>
<organism evidence="11 12">
    <name type="scientific">Tetranychus urticae</name>
    <name type="common">Two-spotted spider mite</name>
    <dbReference type="NCBI Taxonomy" id="32264"/>
    <lineage>
        <taxon>Eukaryota</taxon>
        <taxon>Metazoa</taxon>
        <taxon>Ecdysozoa</taxon>
        <taxon>Arthropoda</taxon>
        <taxon>Chelicerata</taxon>
        <taxon>Arachnida</taxon>
        <taxon>Acari</taxon>
        <taxon>Acariformes</taxon>
        <taxon>Trombidiformes</taxon>
        <taxon>Prostigmata</taxon>
        <taxon>Eleutherengona</taxon>
        <taxon>Raphignathae</taxon>
        <taxon>Tetranychoidea</taxon>
        <taxon>Tetranychidae</taxon>
        <taxon>Tetranychus</taxon>
    </lineage>
</organism>
<name>T1K5F9_TETUR</name>
<evidence type="ECO:0000256" key="2">
    <source>
        <dbReference type="ARBA" id="ARBA00022692"/>
    </source>
</evidence>
<dbReference type="FunFam" id="2.60.120.200:FF:000028">
    <property type="entry name" value="Blast:Protein ERGIC-53"/>
    <property type="match status" value="1"/>
</dbReference>
<dbReference type="Gene3D" id="2.60.120.200">
    <property type="match status" value="1"/>
</dbReference>
<dbReference type="PANTHER" id="PTHR12223:SF28">
    <property type="entry name" value="LECTIN, MANNOSE BINDING 1 LIKE"/>
    <property type="match status" value="1"/>
</dbReference>
<dbReference type="InterPro" id="IPR051136">
    <property type="entry name" value="Intracellular_Lectin-GPT"/>
</dbReference>
<dbReference type="GO" id="GO:0000139">
    <property type="term" value="C:Golgi membrane"/>
    <property type="evidence" value="ECO:0007669"/>
    <property type="project" value="TreeGrafter"/>
</dbReference>
<dbReference type="STRING" id="32264.T1K5F9"/>
<accession>T1K5F9</accession>
<proteinExistence type="predicted"/>
<dbReference type="AlphaFoldDB" id="T1K5F9"/>
<protein>
    <recommendedName>
        <fullName evidence="10">L-type lectin-like domain-containing protein</fullName>
    </recommendedName>
</protein>
<evidence type="ECO:0000256" key="4">
    <source>
        <dbReference type="ARBA" id="ARBA00022734"/>
    </source>
</evidence>
<evidence type="ECO:0000256" key="5">
    <source>
        <dbReference type="ARBA" id="ARBA00022989"/>
    </source>
</evidence>
<dbReference type="OMA" id="WSAEFQF"/>
<dbReference type="GO" id="GO:0005537">
    <property type="term" value="F:D-mannose binding"/>
    <property type="evidence" value="ECO:0007669"/>
    <property type="project" value="TreeGrafter"/>
</dbReference>
<feature type="transmembrane region" description="Helical" evidence="8">
    <location>
        <begin position="494"/>
        <end position="514"/>
    </location>
</feature>
<dbReference type="InterPro" id="IPR013320">
    <property type="entry name" value="ConA-like_dom_sf"/>
</dbReference>
<evidence type="ECO:0000256" key="6">
    <source>
        <dbReference type="ARBA" id="ARBA00023136"/>
    </source>
</evidence>
<reference evidence="12" key="1">
    <citation type="submission" date="2011-08" db="EMBL/GenBank/DDBJ databases">
        <authorList>
            <person name="Rombauts S."/>
        </authorList>
    </citation>
    <scope>NUCLEOTIDE SEQUENCE</scope>
    <source>
        <strain evidence="12">London</strain>
    </source>
</reference>
<reference evidence="11" key="2">
    <citation type="submission" date="2015-06" db="UniProtKB">
        <authorList>
            <consortium name="EnsemblMetazoa"/>
        </authorList>
    </citation>
    <scope>IDENTIFICATION</scope>
</reference>
<evidence type="ECO:0000256" key="1">
    <source>
        <dbReference type="ARBA" id="ARBA00004151"/>
    </source>
</evidence>
<dbReference type="CDD" id="cd06902">
    <property type="entry name" value="lectin_ERGIC-53_ERGL"/>
    <property type="match status" value="1"/>
</dbReference>
<evidence type="ECO:0000256" key="9">
    <source>
        <dbReference type="SAM" id="SignalP"/>
    </source>
</evidence>
<comment type="subcellular location">
    <subcellularLocation>
        <location evidence="1">Endoplasmic reticulum-Golgi intermediate compartment membrane</location>
        <topology evidence="1">Single-pass type I membrane protein</topology>
    </subcellularLocation>
</comment>
<feature type="domain" description="L-type lectin-like" evidence="10">
    <location>
        <begin position="35"/>
        <end position="258"/>
    </location>
</feature>
<keyword evidence="6 8" id="KW-0472">Membrane</keyword>
<dbReference type="PROSITE" id="PS51328">
    <property type="entry name" value="L_LECTIN_LIKE"/>
    <property type="match status" value="1"/>
</dbReference>
<dbReference type="eggNOG" id="KOG3838">
    <property type="taxonomic scope" value="Eukaryota"/>
</dbReference>
<dbReference type="EMBL" id="CAEY01001588">
    <property type="status" value="NOT_ANNOTATED_CDS"/>
    <property type="molecule type" value="Genomic_DNA"/>
</dbReference>
<keyword evidence="2 8" id="KW-0812">Transmembrane</keyword>
<dbReference type="PANTHER" id="PTHR12223">
    <property type="entry name" value="VESICULAR MANNOSE-BINDING LECTIN"/>
    <property type="match status" value="1"/>
</dbReference>
<evidence type="ECO:0000313" key="11">
    <source>
        <dbReference type="EnsemblMetazoa" id="tetur05g06120.1"/>
    </source>
</evidence>
<dbReference type="GO" id="GO:0005789">
    <property type="term" value="C:endoplasmic reticulum membrane"/>
    <property type="evidence" value="ECO:0007669"/>
    <property type="project" value="TreeGrafter"/>
</dbReference>
<sequence length="526" mass="59173">MITHSRLFVTLFLTIYCGCLGQVPASNQQFDPPHRRFEYKYSFKGPYLAQKDGTVPFWIYEGSAMASEEMVRITPSLRSKKGSIWTKTATIFDYWEVELWFRVNGRGRLGADGLAFWYTDMKYPEGPVYGSADNWRGLGVFFDSFDNDGKGNNPYIMAMVNDGSKSYDHQSDGFNQQMGGCLRDFRNKPFPVRAKIEYYKNVLTILFHSGNSNNEDEYELCTRVENVFLPQRGYFGVSAATGGLADDHDVLKFLTYSMHVPGSQPAIPQATGALADQEKEKVSKEYEHYKEKLEKQKEDYFRQHPDEAKKLREQEDMSPDHEYESLGEKELQQIFTGQSQIFDVLKNLNRKLDEIIGRQERTLSLVGSFQGAIQTGGASGGPGHQGGPPPILPAPIQRHEVESLLSLQQELVRNSRDMKSSLLAQANAQAQPASAQAAPHSVQSINQQMLTDVRDSINVLRKDLSQIGTRVMAAGGNGNPQPIVSCPTNNCLTFTYFLVVTSVQLSIVLGYLIYRSSKDSQSKKFY</sequence>
<keyword evidence="12" id="KW-1185">Reference proteome</keyword>
<dbReference type="InterPro" id="IPR005052">
    <property type="entry name" value="Lectin_leg"/>
</dbReference>
<keyword evidence="5 8" id="KW-1133">Transmembrane helix</keyword>
<dbReference type="Pfam" id="PF03388">
    <property type="entry name" value="Lectin_leg-like"/>
    <property type="match status" value="1"/>
</dbReference>
<feature type="signal peptide" evidence="9">
    <location>
        <begin position="1"/>
        <end position="21"/>
    </location>
</feature>
<gene>
    <name evidence="11" type="primary">107360343</name>
</gene>
<keyword evidence="4" id="KW-0430">Lectin</keyword>
<dbReference type="Proteomes" id="UP000015104">
    <property type="component" value="Unassembled WGS sequence"/>
</dbReference>
<evidence type="ECO:0000313" key="12">
    <source>
        <dbReference type="Proteomes" id="UP000015104"/>
    </source>
</evidence>
<dbReference type="GO" id="GO:0030134">
    <property type="term" value="C:COPII-coated ER to Golgi transport vesicle"/>
    <property type="evidence" value="ECO:0007669"/>
    <property type="project" value="TreeGrafter"/>
</dbReference>
<dbReference type="HOGENOM" id="CLU_041093_4_0_1"/>
<dbReference type="EnsemblMetazoa" id="tetur05g06120.1">
    <property type="protein sequence ID" value="tetur05g06120.1"/>
    <property type="gene ID" value="tetur05g06120"/>
</dbReference>
<dbReference type="KEGG" id="tut:107360343"/>